<evidence type="ECO:0000313" key="3">
    <source>
        <dbReference type="Proteomes" id="UP001168821"/>
    </source>
</evidence>
<dbReference type="AlphaFoldDB" id="A0AA38LXU2"/>
<keyword evidence="3" id="KW-1185">Reference proteome</keyword>
<organism evidence="2 3">
    <name type="scientific">Zophobas morio</name>
    <dbReference type="NCBI Taxonomy" id="2755281"/>
    <lineage>
        <taxon>Eukaryota</taxon>
        <taxon>Metazoa</taxon>
        <taxon>Ecdysozoa</taxon>
        <taxon>Arthropoda</taxon>
        <taxon>Hexapoda</taxon>
        <taxon>Insecta</taxon>
        <taxon>Pterygota</taxon>
        <taxon>Neoptera</taxon>
        <taxon>Endopterygota</taxon>
        <taxon>Coleoptera</taxon>
        <taxon>Polyphaga</taxon>
        <taxon>Cucujiformia</taxon>
        <taxon>Tenebrionidae</taxon>
        <taxon>Zophobas</taxon>
    </lineage>
</organism>
<evidence type="ECO:0000313" key="2">
    <source>
        <dbReference type="EMBL" id="KAJ3615655.1"/>
    </source>
</evidence>
<evidence type="ECO:0000256" key="1">
    <source>
        <dbReference type="SAM" id="MobiDB-lite"/>
    </source>
</evidence>
<protein>
    <submittedName>
        <fullName evidence="2">Uncharacterized protein</fullName>
    </submittedName>
</protein>
<comment type="caution">
    <text evidence="2">The sequence shown here is derived from an EMBL/GenBank/DDBJ whole genome shotgun (WGS) entry which is preliminary data.</text>
</comment>
<accession>A0AA38LXU2</accession>
<sequence length="105" mass="11439">MVINFFLMHQCSRLSASLSSALCNMATRIRRRSQEESLFRSSGGRGNSESHEQCCFEKGNSIIRQGGVDGIGGRGGSVVPNPLAYLPQSVKIWVMVFGAFSSHKS</sequence>
<dbReference type="EMBL" id="JALNTZ010003983">
    <property type="protein sequence ID" value="KAJ3615655.1"/>
    <property type="molecule type" value="Genomic_DNA"/>
</dbReference>
<dbReference type="Proteomes" id="UP001168821">
    <property type="component" value="Unassembled WGS sequence"/>
</dbReference>
<reference evidence="2" key="1">
    <citation type="journal article" date="2023" name="G3 (Bethesda)">
        <title>Whole genome assemblies of Zophobas morio and Tenebrio molitor.</title>
        <authorList>
            <person name="Kaur S."/>
            <person name="Stinson S.A."/>
            <person name="diCenzo G.C."/>
        </authorList>
    </citation>
    <scope>NUCLEOTIDE SEQUENCE</scope>
    <source>
        <strain evidence="2">QUZm001</strain>
    </source>
</reference>
<name>A0AA38LXU2_9CUCU</name>
<gene>
    <name evidence="2" type="ORF">Zmor_012396</name>
</gene>
<feature type="region of interest" description="Disordered" evidence="1">
    <location>
        <begin position="32"/>
        <end position="52"/>
    </location>
</feature>
<proteinExistence type="predicted"/>